<comment type="caution">
    <text evidence="1">The sequence shown here is derived from an EMBL/GenBank/DDBJ whole genome shotgun (WGS) entry which is preliminary data.</text>
</comment>
<name>A0A4Y2EJB8_ARAVE</name>
<dbReference type="InterPro" id="IPR036397">
    <property type="entry name" value="RNaseH_sf"/>
</dbReference>
<organism evidence="1 2">
    <name type="scientific">Araneus ventricosus</name>
    <name type="common">Orbweaver spider</name>
    <name type="synonym">Epeira ventricosa</name>
    <dbReference type="NCBI Taxonomy" id="182803"/>
    <lineage>
        <taxon>Eukaryota</taxon>
        <taxon>Metazoa</taxon>
        <taxon>Ecdysozoa</taxon>
        <taxon>Arthropoda</taxon>
        <taxon>Chelicerata</taxon>
        <taxon>Arachnida</taxon>
        <taxon>Araneae</taxon>
        <taxon>Araneomorphae</taxon>
        <taxon>Entelegynae</taxon>
        <taxon>Araneoidea</taxon>
        <taxon>Araneidae</taxon>
        <taxon>Araneus</taxon>
    </lineage>
</organism>
<evidence type="ECO:0000313" key="1">
    <source>
        <dbReference type="EMBL" id="GBM29253.1"/>
    </source>
</evidence>
<reference evidence="1 2" key="1">
    <citation type="journal article" date="2019" name="Sci. Rep.">
        <title>Orb-weaving spider Araneus ventricosus genome elucidates the spidroin gene catalogue.</title>
        <authorList>
            <person name="Kono N."/>
            <person name="Nakamura H."/>
            <person name="Ohtoshi R."/>
            <person name="Moran D.A.P."/>
            <person name="Shinohara A."/>
            <person name="Yoshida Y."/>
            <person name="Fujiwara M."/>
            <person name="Mori M."/>
            <person name="Tomita M."/>
            <person name="Arakawa K."/>
        </authorList>
    </citation>
    <scope>NUCLEOTIDE SEQUENCE [LARGE SCALE GENOMIC DNA]</scope>
</reference>
<dbReference type="Gene3D" id="3.30.420.10">
    <property type="entry name" value="Ribonuclease H-like superfamily/Ribonuclease H"/>
    <property type="match status" value="1"/>
</dbReference>
<keyword evidence="2" id="KW-1185">Reference proteome</keyword>
<sequence length="99" mass="11349">MLLASFKQNIGLWKTINATVSYQTLRRLRRPILTSGVVLIHGKASPHNAVVTEQLLERFKWDVSDHPAYSPDLATSDFHLFSEFKNWLGGHSFQRNEVI</sequence>
<gene>
    <name evidence="1" type="ORF">AVEN_155211_1</name>
</gene>
<dbReference type="GO" id="GO:0003676">
    <property type="term" value="F:nucleic acid binding"/>
    <property type="evidence" value="ECO:0007669"/>
    <property type="project" value="InterPro"/>
</dbReference>
<dbReference type="EMBL" id="BGPR01000631">
    <property type="protein sequence ID" value="GBM29253.1"/>
    <property type="molecule type" value="Genomic_DNA"/>
</dbReference>
<dbReference type="AlphaFoldDB" id="A0A4Y2EJB8"/>
<evidence type="ECO:0000313" key="2">
    <source>
        <dbReference type="Proteomes" id="UP000499080"/>
    </source>
</evidence>
<dbReference type="InterPro" id="IPR052709">
    <property type="entry name" value="Transposase-MT_Hybrid"/>
</dbReference>
<dbReference type="PANTHER" id="PTHR46060:SF1">
    <property type="entry name" value="MARINER MOS1 TRANSPOSASE-LIKE PROTEIN"/>
    <property type="match status" value="1"/>
</dbReference>
<proteinExistence type="predicted"/>
<protein>
    <recommendedName>
        <fullName evidence="3">Histone-lysine N-methyltransferase SETMAR</fullName>
    </recommendedName>
</protein>
<dbReference type="PANTHER" id="PTHR46060">
    <property type="entry name" value="MARINER MOS1 TRANSPOSASE-LIKE PROTEIN"/>
    <property type="match status" value="1"/>
</dbReference>
<dbReference type="Proteomes" id="UP000499080">
    <property type="component" value="Unassembled WGS sequence"/>
</dbReference>
<accession>A0A4Y2EJB8</accession>
<evidence type="ECO:0008006" key="3">
    <source>
        <dbReference type="Google" id="ProtNLM"/>
    </source>
</evidence>